<proteinExistence type="predicted"/>
<gene>
    <name evidence="1" type="ORF">MNB_SV-14-336</name>
</gene>
<evidence type="ECO:0000313" key="1">
    <source>
        <dbReference type="EMBL" id="SFV60325.1"/>
    </source>
</evidence>
<sequence>MIKNIILILLTILSITVVTFYIEAKSNEEQQKEYSEKLERKIQEIFTQQINGIKREIEEIDINLESSINSNQKDKEYINLLQEVLEQEKLAKLLDKSQSNQVSIDIQIFEYRKIIQSYEDLKTSLESVKKIIKNKNKEKDITSKVIQENNETERNKQSNNQVKIEELDKEEPIKVIFSNSNIKSEEEDNITLEKLFDKLENNLNIYSTKTMKRVPRYNLLKFVRECKKIIKERETREIIHEFIKEKNVCKILKNIQLREKLDIRIIKKQNENIRECYVYLENLTYPLENIFTELVVEYENFSSNSNNLEETDLIYFKNIVKNIDMISSIIALEKQWINLNMEDLGIKVDEI</sequence>
<dbReference type="AlphaFoldDB" id="A0A1W1C3K3"/>
<reference evidence="1" key="1">
    <citation type="submission" date="2016-10" db="EMBL/GenBank/DDBJ databases">
        <authorList>
            <person name="de Groot N.N."/>
        </authorList>
    </citation>
    <scope>NUCLEOTIDE SEQUENCE</scope>
</reference>
<accession>A0A1W1C3K3</accession>
<protein>
    <submittedName>
        <fullName evidence="1">Uncharacterized protein MJ1254</fullName>
    </submittedName>
</protein>
<name>A0A1W1C3K3_9ZZZZ</name>
<dbReference type="EMBL" id="FPHN01000113">
    <property type="protein sequence ID" value="SFV60325.1"/>
    <property type="molecule type" value="Genomic_DNA"/>
</dbReference>
<organism evidence="1">
    <name type="scientific">hydrothermal vent metagenome</name>
    <dbReference type="NCBI Taxonomy" id="652676"/>
    <lineage>
        <taxon>unclassified sequences</taxon>
        <taxon>metagenomes</taxon>
        <taxon>ecological metagenomes</taxon>
    </lineage>
</organism>